<reference evidence="8" key="1">
    <citation type="submission" date="2021-05" db="EMBL/GenBank/DDBJ databases">
        <authorList>
            <person name="Tigano A."/>
        </authorList>
    </citation>
    <scope>NUCLEOTIDE SEQUENCE</scope>
</reference>
<dbReference type="GO" id="GO:0016020">
    <property type="term" value="C:membrane"/>
    <property type="evidence" value="ECO:0007669"/>
    <property type="project" value="UniProtKB-SubCell"/>
</dbReference>
<feature type="compositionally biased region" description="Polar residues" evidence="6">
    <location>
        <begin position="50"/>
        <end position="69"/>
    </location>
</feature>
<organism evidence="8 9">
    <name type="scientific">Menidia menidia</name>
    <name type="common">Atlantic silverside</name>
    <dbReference type="NCBI Taxonomy" id="238744"/>
    <lineage>
        <taxon>Eukaryota</taxon>
        <taxon>Metazoa</taxon>
        <taxon>Chordata</taxon>
        <taxon>Craniata</taxon>
        <taxon>Vertebrata</taxon>
        <taxon>Euteleostomi</taxon>
        <taxon>Actinopterygii</taxon>
        <taxon>Neopterygii</taxon>
        <taxon>Teleostei</taxon>
        <taxon>Neoteleostei</taxon>
        <taxon>Acanthomorphata</taxon>
        <taxon>Ovalentaria</taxon>
        <taxon>Atherinomorphae</taxon>
        <taxon>Atheriniformes</taxon>
        <taxon>Atherinopsidae</taxon>
        <taxon>Menidiinae</taxon>
        <taxon>Menidia</taxon>
    </lineage>
</organism>
<evidence type="ECO:0000313" key="8">
    <source>
        <dbReference type="EMBL" id="CAG6015948.1"/>
    </source>
</evidence>
<evidence type="ECO:0000256" key="5">
    <source>
        <dbReference type="ARBA" id="ARBA00023136"/>
    </source>
</evidence>
<keyword evidence="3 7" id="KW-0812">Transmembrane</keyword>
<evidence type="ECO:0000256" key="3">
    <source>
        <dbReference type="ARBA" id="ARBA00022692"/>
    </source>
</evidence>
<dbReference type="PANTHER" id="PTHR14948">
    <property type="entry name" value="NG5"/>
    <property type="match status" value="1"/>
</dbReference>
<keyword evidence="9" id="KW-1185">Reference proteome</keyword>
<dbReference type="OrthoDB" id="6083617at2759"/>
<feature type="region of interest" description="Disordered" evidence="6">
    <location>
        <begin position="49"/>
        <end position="137"/>
    </location>
</feature>
<feature type="transmembrane region" description="Helical" evidence="7">
    <location>
        <begin position="209"/>
        <end position="232"/>
    </location>
</feature>
<comment type="subcellular location">
    <subcellularLocation>
        <location evidence="1">Membrane</location>
    </subcellularLocation>
</comment>
<dbReference type="InterPro" id="IPR007593">
    <property type="entry name" value="CD225/Dispanin_fam"/>
</dbReference>
<protein>
    <submittedName>
        <fullName evidence="8">(Atlantic silverside) hypothetical protein</fullName>
    </submittedName>
</protein>
<feature type="compositionally biased region" description="Polar residues" evidence="6">
    <location>
        <begin position="79"/>
        <end position="118"/>
    </location>
</feature>
<evidence type="ECO:0000256" key="6">
    <source>
        <dbReference type="SAM" id="MobiDB-lite"/>
    </source>
</evidence>
<dbReference type="Proteomes" id="UP000677803">
    <property type="component" value="Unassembled WGS sequence"/>
</dbReference>
<gene>
    <name evidence="8" type="ORF">MMEN_LOCUS19910</name>
</gene>
<name>A0A8S4BYY2_9TELE</name>
<sequence length="236" mass="25879">MINQCSSVLLIGPRFCEFKRVGAQRSIRPAEKEELLHKKGHGLQDCEFMNPNNFPSSQTQGWNNKSFSGEPSAPPPYFGQSQPNQGYTTQPQGFTFSTNIPRAGINQQPHTTDRQQFGQPSPYAPQPSPYAPQPSPYTAQPASYIVQTTQVSHVPQTHVNDYLAYSIFTMLCCCLPLGIGALISSISVREANERGDQQAAAQKSRTALILNNVALGIGRVVFVSVIIFVIVINVNV</sequence>
<evidence type="ECO:0000313" key="9">
    <source>
        <dbReference type="Proteomes" id="UP000677803"/>
    </source>
</evidence>
<accession>A0A8S4BYY2</accession>
<evidence type="ECO:0000256" key="2">
    <source>
        <dbReference type="ARBA" id="ARBA00006843"/>
    </source>
</evidence>
<feature type="transmembrane region" description="Helical" evidence="7">
    <location>
        <begin position="162"/>
        <end position="188"/>
    </location>
</feature>
<dbReference type="Pfam" id="PF04505">
    <property type="entry name" value="CD225"/>
    <property type="match status" value="1"/>
</dbReference>
<keyword evidence="4 7" id="KW-1133">Transmembrane helix</keyword>
<evidence type="ECO:0000256" key="4">
    <source>
        <dbReference type="ARBA" id="ARBA00022989"/>
    </source>
</evidence>
<proteinExistence type="inferred from homology"/>
<comment type="caution">
    <text evidence="8">The sequence shown here is derived from an EMBL/GenBank/DDBJ whole genome shotgun (WGS) entry which is preliminary data.</text>
</comment>
<evidence type="ECO:0000256" key="7">
    <source>
        <dbReference type="SAM" id="Phobius"/>
    </source>
</evidence>
<comment type="similarity">
    <text evidence="2">Belongs to the CD225/Dispanin family.</text>
</comment>
<evidence type="ECO:0000256" key="1">
    <source>
        <dbReference type="ARBA" id="ARBA00004370"/>
    </source>
</evidence>
<dbReference type="EMBL" id="CAJRST010038888">
    <property type="protein sequence ID" value="CAG6015948.1"/>
    <property type="molecule type" value="Genomic_DNA"/>
</dbReference>
<keyword evidence="5 7" id="KW-0472">Membrane</keyword>
<feature type="compositionally biased region" description="Pro residues" evidence="6">
    <location>
        <begin position="122"/>
        <end position="135"/>
    </location>
</feature>
<dbReference type="AlphaFoldDB" id="A0A8S4BYY2"/>
<dbReference type="InterPro" id="IPR051423">
    <property type="entry name" value="CD225/Dispanin"/>
</dbReference>
<dbReference type="PANTHER" id="PTHR14948:SF46">
    <property type="entry name" value="DISPANIN SUBFAMILY A MEMBER 2B-LIKE-RELATED"/>
    <property type="match status" value="1"/>
</dbReference>